<protein>
    <submittedName>
        <fullName evidence="1">Uncharacterized protein</fullName>
    </submittedName>
</protein>
<name>A0ABR7IPX6_9CLOT</name>
<dbReference type="EMBL" id="JACOQK010000001">
    <property type="protein sequence ID" value="MBC5787177.1"/>
    <property type="molecule type" value="Genomic_DNA"/>
</dbReference>
<sequence>MSDETIKIFDRSEQEEVSFEQELKETESLIAQMYLQKENGNLDKARSLGKIMAEESIRNDGEFVFGYDTKENDTVVLQRRLLLIYTVRFGFYKFCPNQVLAETARNQFLTVIEQQAPHIYQVVQQNAAFSYYNLCIRSSANAVECIGATFAELCGHTGEPDYQELGKALYLHFLDLVSKKVDELQFQVD</sequence>
<organism evidence="1 2">
    <name type="scientific">Clostridium facile</name>
    <dbReference type="NCBI Taxonomy" id="2763035"/>
    <lineage>
        <taxon>Bacteria</taxon>
        <taxon>Bacillati</taxon>
        <taxon>Bacillota</taxon>
        <taxon>Clostridia</taxon>
        <taxon>Eubacteriales</taxon>
        <taxon>Clostridiaceae</taxon>
        <taxon>Clostridium</taxon>
    </lineage>
</organism>
<dbReference type="RefSeq" id="WP_186996241.1">
    <property type="nucleotide sequence ID" value="NZ_JACOQK010000001.1"/>
</dbReference>
<keyword evidence="2" id="KW-1185">Reference proteome</keyword>
<evidence type="ECO:0000313" key="1">
    <source>
        <dbReference type="EMBL" id="MBC5787177.1"/>
    </source>
</evidence>
<dbReference type="Proteomes" id="UP000649151">
    <property type="component" value="Unassembled WGS sequence"/>
</dbReference>
<reference evidence="1 2" key="1">
    <citation type="submission" date="2020-08" db="EMBL/GenBank/DDBJ databases">
        <title>Genome public.</title>
        <authorList>
            <person name="Liu C."/>
            <person name="Sun Q."/>
        </authorList>
    </citation>
    <scope>NUCLEOTIDE SEQUENCE [LARGE SCALE GENOMIC DNA]</scope>
    <source>
        <strain evidence="1 2">NSJ-27</strain>
    </source>
</reference>
<evidence type="ECO:0000313" key="2">
    <source>
        <dbReference type="Proteomes" id="UP000649151"/>
    </source>
</evidence>
<gene>
    <name evidence="1" type="ORF">H8Z77_03945</name>
</gene>
<accession>A0ABR7IPX6</accession>
<proteinExistence type="predicted"/>
<comment type="caution">
    <text evidence="1">The sequence shown here is derived from an EMBL/GenBank/DDBJ whole genome shotgun (WGS) entry which is preliminary data.</text>
</comment>